<evidence type="ECO:0000313" key="1">
    <source>
        <dbReference type="EMBL" id="MEJ8635684.1"/>
    </source>
</evidence>
<dbReference type="EMBL" id="JBBKAJ010000022">
    <property type="protein sequence ID" value="MEJ8635684.1"/>
    <property type="molecule type" value="Genomic_DNA"/>
</dbReference>
<keyword evidence="2" id="KW-1185">Reference proteome</keyword>
<dbReference type="Proteomes" id="UP001377168">
    <property type="component" value="Unassembled WGS sequence"/>
</dbReference>
<proteinExistence type="predicted"/>
<reference evidence="1" key="1">
    <citation type="submission" date="2024-03" db="EMBL/GenBank/DDBJ databases">
        <title>Novel Streptomyces species of biotechnological and ecological value are a feature of Machair soil.</title>
        <authorList>
            <person name="Prole J.R."/>
            <person name="Goodfellow M."/>
            <person name="Allenby N."/>
            <person name="Ward A.C."/>
        </authorList>
    </citation>
    <scope>NUCLEOTIDE SEQUENCE</scope>
    <source>
        <strain evidence="1">MS2.AVA.5</strain>
    </source>
</reference>
<gene>
    <name evidence="1" type="ORF">WKI67_20105</name>
</gene>
<sequence>MTHSGQGDEQRHTAARPAHEGVVLPADGSEPFIPGASGAQAAPAGGQPWGEPWGPSQGQQQAQSDAYGQQDHRQDHRPGQAFGQQDEDPYGAQRYGQQPQGQDPYGAQQDQQYGQGHYGQDQYGQGRYGQDQHGGQQQAHGPYRPDPYAQPAPQPYDPQPSQGTQGGWGEAPEAAYGVQAQPLPPAQPLPDAVPPQALPASSPGVSATDATQFIPPVTAGALPPETSAESTTFLGTRSLPGAGAQPGQGGAGEAATQFLPPVPAAPSGAPLGIRPGTPGERQPPAEFDSLFRSDAPGAPMADATQHLPRIESDPQQPAYQQQAPQQRRAASYEPQEPESRRRKSSRVPVVAAVVVGCAVLGLGVSAVVFGGDDKKEDPGAGENVAASSSVPDDDSPKAADDPAKPQAEALDKLLADSNNSRAAVIRSVENIKQCKDLDQASTDLRGAADQRRSLVTRLQGLSVDKLPRHSELTAALNEAWKSSASADDHYAVWATQVKSKKGCKDGRARNTGQSAQGNRASGEATKAKQEASGLWNSIATKYELTERRSDQL</sequence>
<name>A0ACC6PW88_9ACTN</name>
<protein>
    <submittedName>
        <fullName evidence="1">Uncharacterized protein</fullName>
    </submittedName>
</protein>
<organism evidence="1 2">
    <name type="scientific">Streptomyces achmelvichensis</name>
    <dbReference type="NCBI Taxonomy" id="3134111"/>
    <lineage>
        <taxon>Bacteria</taxon>
        <taxon>Bacillati</taxon>
        <taxon>Actinomycetota</taxon>
        <taxon>Actinomycetes</taxon>
        <taxon>Kitasatosporales</taxon>
        <taxon>Streptomycetaceae</taxon>
        <taxon>Streptomyces</taxon>
    </lineage>
</organism>
<comment type="caution">
    <text evidence="1">The sequence shown here is derived from an EMBL/GenBank/DDBJ whole genome shotgun (WGS) entry which is preliminary data.</text>
</comment>
<accession>A0ACC6PW88</accession>
<evidence type="ECO:0000313" key="2">
    <source>
        <dbReference type="Proteomes" id="UP001377168"/>
    </source>
</evidence>